<feature type="non-terminal residue" evidence="1">
    <location>
        <position position="75"/>
    </location>
</feature>
<evidence type="ECO:0000313" key="1">
    <source>
        <dbReference type="EMBL" id="KAH9302247.1"/>
    </source>
</evidence>
<sequence length="75" mass="8065">SRVESNFVPECPLSEIPIVGIKENVKLLSKVKNNVVLAGVNAVKEKSEANIIVVPSGVNTDKENNPPLLIKKDST</sequence>
<comment type="caution">
    <text evidence="1">The sequence shown here is derived from an EMBL/GenBank/DDBJ whole genome shotgun (WGS) entry which is preliminary data.</text>
</comment>
<dbReference type="Proteomes" id="UP000824469">
    <property type="component" value="Unassembled WGS sequence"/>
</dbReference>
<dbReference type="EMBL" id="JAHRHJ020000009">
    <property type="protein sequence ID" value="KAH9302247.1"/>
    <property type="molecule type" value="Genomic_DNA"/>
</dbReference>
<evidence type="ECO:0000313" key="2">
    <source>
        <dbReference type="Proteomes" id="UP000824469"/>
    </source>
</evidence>
<gene>
    <name evidence="1" type="ORF">KI387_013830</name>
</gene>
<keyword evidence="2" id="KW-1185">Reference proteome</keyword>
<feature type="non-terminal residue" evidence="1">
    <location>
        <position position="1"/>
    </location>
</feature>
<dbReference type="AlphaFoldDB" id="A0AA38FHK3"/>
<organism evidence="1 2">
    <name type="scientific">Taxus chinensis</name>
    <name type="common">Chinese yew</name>
    <name type="synonym">Taxus wallichiana var. chinensis</name>
    <dbReference type="NCBI Taxonomy" id="29808"/>
    <lineage>
        <taxon>Eukaryota</taxon>
        <taxon>Viridiplantae</taxon>
        <taxon>Streptophyta</taxon>
        <taxon>Embryophyta</taxon>
        <taxon>Tracheophyta</taxon>
        <taxon>Spermatophyta</taxon>
        <taxon>Pinopsida</taxon>
        <taxon>Pinidae</taxon>
        <taxon>Conifers II</taxon>
        <taxon>Cupressales</taxon>
        <taxon>Taxaceae</taxon>
        <taxon>Taxus</taxon>
    </lineage>
</organism>
<proteinExistence type="predicted"/>
<accession>A0AA38FHK3</accession>
<name>A0AA38FHK3_TAXCH</name>
<reference evidence="1 2" key="1">
    <citation type="journal article" date="2021" name="Nat. Plants">
        <title>The Taxus genome provides insights into paclitaxel biosynthesis.</title>
        <authorList>
            <person name="Xiong X."/>
            <person name="Gou J."/>
            <person name="Liao Q."/>
            <person name="Li Y."/>
            <person name="Zhou Q."/>
            <person name="Bi G."/>
            <person name="Li C."/>
            <person name="Du R."/>
            <person name="Wang X."/>
            <person name="Sun T."/>
            <person name="Guo L."/>
            <person name="Liang H."/>
            <person name="Lu P."/>
            <person name="Wu Y."/>
            <person name="Zhang Z."/>
            <person name="Ro D.K."/>
            <person name="Shang Y."/>
            <person name="Huang S."/>
            <person name="Yan J."/>
        </authorList>
    </citation>
    <scope>NUCLEOTIDE SEQUENCE [LARGE SCALE GENOMIC DNA]</scope>
    <source>
        <strain evidence="1">Ta-2019</strain>
    </source>
</reference>
<protein>
    <submittedName>
        <fullName evidence="1">Uncharacterized protein</fullName>
    </submittedName>
</protein>